<dbReference type="Pfam" id="PF00669">
    <property type="entry name" value="Flagellin_N"/>
    <property type="match status" value="1"/>
</dbReference>
<keyword evidence="4" id="KW-0975">Bacterial flagellum</keyword>
<evidence type="ECO:0000259" key="6">
    <source>
        <dbReference type="Pfam" id="PF00700"/>
    </source>
</evidence>
<dbReference type="EMBL" id="JADJUC010000002">
    <property type="protein sequence ID" value="MBK8523048.1"/>
    <property type="molecule type" value="Genomic_DNA"/>
</dbReference>
<dbReference type="Proteomes" id="UP000886689">
    <property type="component" value="Unassembled WGS sequence"/>
</dbReference>
<reference evidence="7" key="1">
    <citation type="submission" date="2020-10" db="EMBL/GenBank/DDBJ databases">
        <title>Connecting structure to function with the recovery of over 1000 high-quality activated sludge metagenome-assembled genomes encoding full-length rRNA genes using long-read sequencing.</title>
        <authorList>
            <person name="Singleton C.M."/>
            <person name="Petriglieri F."/>
            <person name="Kristensen J.M."/>
            <person name="Kirkegaard R.H."/>
            <person name="Michaelsen T.Y."/>
            <person name="Andersen M.H."/>
            <person name="Karst S.M."/>
            <person name="Dueholm M.S."/>
            <person name="Nielsen P.H."/>
            <person name="Albertsen M."/>
        </authorList>
    </citation>
    <scope>NUCLEOTIDE SEQUENCE</scope>
    <source>
        <strain evidence="7">Hirt_18-Q3-R61-65_BATAC.395</strain>
    </source>
</reference>
<evidence type="ECO:0000313" key="8">
    <source>
        <dbReference type="Proteomes" id="UP000886689"/>
    </source>
</evidence>
<comment type="similarity">
    <text evidence="3">Belongs to the bacterial flagellin family.</text>
</comment>
<keyword evidence="7" id="KW-0969">Cilium</keyword>
<dbReference type="Pfam" id="PF00700">
    <property type="entry name" value="Flagellin_C"/>
    <property type="match status" value="1"/>
</dbReference>
<evidence type="ECO:0000313" key="7">
    <source>
        <dbReference type="EMBL" id="MBK8523048.1"/>
    </source>
</evidence>
<dbReference type="GO" id="GO:0005576">
    <property type="term" value="C:extracellular region"/>
    <property type="evidence" value="ECO:0007669"/>
    <property type="project" value="UniProtKB-SubCell"/>
</dbReference>
<evidence type="ECO:0000256" key="2">
    <source>
        <dbReference type="ARBA" id="ARBA00004613"/>
    </source>
</evidence>
<proteinExistence type="inferred from homology"/>
<dbReference type="GO" id="GO:0005198">
    <property type="term" value="F:structural molecule activity"/>
    <property type="evidence" value="ECO:0007669"/>
    <property type="project" value="InterPro"/>
</dbReference>
<dbReference type="InterPro" id="IPR001492">
    <property type="entry name" value="Flagellin"/>
</dbReference>
<dbReference type="InterPro" id="IPR001029">
    <property type="entry name" value="Flagellin_N"/>
</dbReference>
<dbReference type="NCBIfam" id="TIGR02550">
    <property type="entry name" value="flagell_flgL"/>
    <property type="match status" value="1"/>
</dbReference>
<comment type="subcellular location">
    <subcellularLocation>
        <location evidence="1">Bacterial flagellum</location>
    </subcellularLocation>
    <subcellularLocation>
        <location evidence="2">Secreted</location>
    </subcellularLocation>
</comment>
<dbReference type="SUPFAM" id="SSF64518">
    <property type="entry name" value="Phase 1 flagellin"/>
    <property type="match status" value="1"/>
</dbReference>
<dbReference type="GO" id="GO:0009424">
    <property type="term" value="C:bacterial-type flagellum hook"/>
    <property type="evidence" value="ECO:0007669"/>
    <property type="project" value="InterPro"/>
</dbReference>
<dbReference type="GO" id="GO:0071973">
    <property type="term" value="P:bacterial-type flagellum-dependent cell motility"/>
    <property type="evidence" value="ECO:0007669"/>
    <property type="project" value="InterPro"/>
</dbReference>
<organism evidence="7 8">
    <name type="scientific">Candidatus Proximibacter danicus</name>
    <dbReference type="NCBI Taxonomy" id="2954365"/>
    <lineage>
        <taxon>Bacteria</taxon>
        <taxon>Pseudomonadati</taxon>
        <taxon>Pseudomonadota</taxon>
        <taxon>Betaproteobacteria</taxon>
        <taxon>Candidatus Proximibacter</taxon>
    </lineage>
</organism>
<gene>
    <name evidence="7" type="primary">flgL</name>
    <name evidence="7" type="ORF">IPL58_02340</name>
</gene>
<evidence type="ECO:0000259" key="5">
    <source>
        <dbReference type="Pfam" id="PF00669"/>
    </source>
</evidence>
<feature type="domain" description="Flagellin N-terminal" evidence="5">
    <location>
        <begin position="3"/>
        <end position="140"/>
    </location>
</feature>
<keyword evidence="7" id="KW-0282">Flagellum</keyword>
<dbReference type="InterPro" id="IPR013384">
    <property type="entry name" value="Flagell_FlgL"/>
</dbReference>
<dbReference type="InterPro" id="IPR046358">
    <property type="entry name" value="Flagellin_C"/>
</dbReference>
<accession>A0A9D7PQH3</accession>
<dbReference type="Gene3D" id="1.20.1330.10">
    <property type="entry name" value="f41 fragment of flagellin, N-terminal domain"/>
    <property type="match status" value="2"/>
</dbReference>
<evidence type="ECO:0000256" key="3">
    <source>
        <dbReference type="ARBA" id="ARBA00005709"/>
    </source>
</evidence>
<dbReference type="PANTHER" id="PTHR42792">
    <property type="entry name" value="FLAGELLIN"/>
    <property type="match status" value="1"/>
</dbReference>
<keyword evidence="7" id="KW-0966">Cell projection</keyword>
<dbReference type="AlphaFoldDB" id="A0A9D7PQH3"/>
<sequence length="431" mass="45497">MRISTNQIYDSGALGIQRNQQALYTLQNQLSTGRRVLSPEDDPVAAAQALVVAQSKELATQYAENQGNAKSQLSTLESNLGAITDLIQNVRERALQAGNGSLSNSERSFIASELQSRFDELMGLANSDDGTGQFLLSGYQGGGRPFAISGASAVAPALQSPVAYSGDDGERLIQVSGGRQMPINISGADLLMNIRAGNGTFATAVGGNSGGGINQGTATIDAGAVTNTSLWTAAVNTHDSFRIEFSNGGSGLEYQIYNQANVAMLASSAAFTPGQAISLQKTTAPAATFGAQVVVSGTPVAGDRFTIEPSPNQSLFKTLQNLIGTLQTPVGTASFSATEYNNRLGVELTNLDRALDNVSRVRADVGSRLKELVSLNDSAEDLKLQYSEVLSKLQDLDYTEAISKYSQQQVQFQAAQKSFAQISQLSLFDIL</sequence>
<evidence type="ECO:0000256" key="4">
    <source>
        <dbReference type="ARBA" id="ARBA00023143"/>
    </source>
</evidence>
<name>A0A9D7PQH3_9PROT</name>
<evidence type="ECO:0000256" key="1">
    <source>
        <dbReference type="ARBA" id="ARBA00004365"/>
    </source>
</evidence>
<comment type="caution">
    <text evidence="7">The sequence shown here is derived from an EMBL/GenBank/DDBJ whole genome shotgun (WGS) entry which is preliminary data.</text>
</comment>
<dbReference type="PANTHER" id="PTHR42792:SF1">
    <property type="entry name" value="FLAGELLAR HOOK-ASSOCIATED PROTEIN 3"/>
    <property type="match status" value="1"/>
</dbReference>
<protein>
    <submittedName>
        <fullName evidence="7">Flagellar hook-associated protein FlgL</fullName>
    </submittedName>
</protein>
<feature type="domain" description="Flagellin C-terminal" evidence="6">
    <location>
        <begin position="349"/>
        <end position="428"/>
    </location>
</feature>